<dbReference type="OrthoDB" id="5835829at2759"/>
<dbReference type="GO" id="GO:0035251">
    <property type="term" value="F:UDP-glucosyltransferase activity"/>
    <property type="evidence" value="ECO:0000318"/>
    <property type="project" value="GO_Central"/>
</dbReference>
<dbReference type="PANTHER" id="PTHR48048:SF88">
    <property type="entry name" value="GLYCOSYLTRANSFERASE"/>
    <property type="match status" value="1"/>
</dbReference>
<reference evidence="9 10" key="4">
    <citation type="submission" date="2025-04" db="UniProtKB">
        <authorList>
            <consortium name="RefSeq"/>
        </authorList>
    </citation>
    <scope>IDENTIFICATION</scope>
</reference>
<reference evidence="6 9" key="1">
    <citation type="journal article" date="2001" name="Eur. J. Biochem.">
        <title>Molecular cloning and heterologous expression of novel glucosyltransferases from tobacco cultured cells that have broad substrate specificity and are induced by salicylic acid and auxin.</title>
        <authorList>
            <person name="Taguchi G."/>
            <person name="Yazawa T."/>
            <person name="Hayashida N."/>
            <person name="Okazaki M."/>
        </authorList>
    </citation>
    <scope>NUCLEOTIDE SEQUENCE</scope>
</reference>
<dbReference type="KEGG" id="nta:107798763"/>
<dbReference type="SUPFAM" id="SSF53756">
    <property type="entry name" value="UDP-Glycosyltransferase/glycogen phosphorylase"/>
    <property type="match status" value="1"/>
</dbReference>
<sequence length="479" mass="53465">MKTAELVFIPAPGMGHLVPTVEVAKQLVDRHEQLSITVLIMTIPLETNIPSYTKSLSSDYSSRITLLPLSQPETSVTMSSFNAINFFEYISSYKGRVKDAVSETSFSSSNSVKLAGFVIDMFCTAMIDVANEFGIPSYVFYTSSAAMLGLQLHFQSLSIECSPKVHNYVEPESEVLISTYMNPVPVKCLPGIILVNDESSTMFVNHARRFRETKGIMVNTFTELESHALKALSDDEKIPPIYPVGPILNLENGNEDHNQEYDAIMKWLDEKPNSSVVFLCFGSKGSFEEDQVKEIANALESSGYHFLWSLRRPPPKDKLQFPSEFENPEEVLPEGFFQRTKGRGKVIGWAPQLAILSHPSVGGFVSHCGWNSTLESVRSGVPIATWPLYAEQQSNAFQLVKDLGMAVEIKMDYREDFNTRNPPLVKAEEIEDGIRKLMDSENKIRAKVTEMKDKSRAALLEGGSSYVALGHFVETVMKN</sequence>
<name>Q94IF1_TOBAC</name>
<evidence type="ECO:0000313" key="7">
    <source>
        <dbReference type="Proteomes" id="UP000084051"/>
    </source>
</evidence>
<keyword evidence="8" id="KW-1185">Reference proteome</keyword>
<evidence type="ECO:0000256" key="5">
    <source>
        <dbReference type="RuleBase" id="RU362057"/>
    </source>
</evidence>
<evidence type="ECO:0000313" key="11">
    <source>
        <dbReference type="RefSeq" id="XP_016477284.1"/>
    </source>
</evidence>
<dbReference type="FunFam" id="3.40.50.2000:FF:000080">
    <property type="entry name" value="Glycosyltransferase"/>
    <property type="match status" value="1"/>
</dbReference>
<dbReference type="CDD" id="cd03784">
    <property type="entry name" value="GT1_Gtf-like"/>
    <property type="match status" value="1"/>
</dbReference>
<dbReference type="PaxDb" id="4097-Q94IF1"/>
<dbReference type="CAZy" id="GT1">
    <property type="family name" value="Glycosyltransferase Family 1"/>
</dbReference>
<evidence type="ECO:0000313" key="8">
    <source>
        <dbReference type="Proteomes" id="UP000790787"/>
    </source>
</evidence>
<dbReference type="RefSeq" id="NP_001312584.1">
    <property type="nucleotide sequence ID" value="NM_001325655.1"/>
</dbReference>
<protein>
    <recommendedName>
        <fullName evidence="5">Glycosyltransferase</fullName>
        <ecNumber evidence="5">2.4.1.-</ecNumber>
    </recommendedName>
</protein>
<accession>Q94IF1</accession>
<proteinExistence type="evidence at transcript level"/>
<dbReference type="SMR" id="Q94IF1"/>
<dbReference type="EMBL" id="AB052558">
    <property type="protein sequence ID" value="BAB60721.1"/>
    <property type="molecule type" value="mRNA"/>
</dbReference>
<dbReference type="GeneID" id="107798763"/>
<comment type="similarity">
    <text evidence="1 4">Belongs to the UDP-glycosyltransferase family.</text>
</comment>
<dbReference type="Proteomes" id="UP000790787">
    <property type="component" value="Chromosome 2"/>
</dbReference>
<dbReference type="AlphaFoldDB" id="Q94IF1"/>
<dbReference type="RefSeq" id="XP_016477284.1">
    <property type="nucleotide sequence ID" value="XM_016621798.1"/>
</dbReference>
<evidence type="ECO:0000256" key="1">
    <source>
        <dbReference type="ARBA" id="ARBA00009995"/>
    </source>
</evidence>
<evidence type="ECO:0000256" key="3">
    <source>
        <dbReference type="ARBA" id="ARBA00022679"/>
    </source>
</evidence>
<dbReference type="PROSITE" id="PS00375">
    <property type="entry name" value="UDPGT"/>
    <property type="match status" value="1"/>
</dbReference>
<dbReference type="RefSeq" id="NP_001391599.1">
    <property type="nucleotide sequence ID" value="NM_001404670.1"/>
</dbReference>
<evidence type="ECO:0000256" key="4">
    <source>
        <dbReference type="RuleBase" id="RU003718"/>
    </source>
</evidence>
<keyword evidence="3 4" id="KW-0808">Transferase</keyword>
<dbReference type="InterPro" id="IPR050481">
    <property type="entry name" value="UDP-glycosyltransf_plant"/>
</dbReference>
<reference evidence="7" key="3">
    <citation type="journal article" date="2014" name="Nat. Commun.">
        <title>The tobacco genome sequence and its comparison with those of tomato and potato.</title>
        <authorList>
            <person name="Sierro N."/>
            <person name="Battey J.N."/>
            <person name="Ouadi S."/>
            <person name="Bakaher N."/>
            <person name="Bovet L."/>
            <person name="Willig A."/>
            <person name="Goepfert S."/>
            <person name="Peitsch M.C."/>
            <person name="Ivanov N.V."/>
        </authorList>
    </citation>
    <scope>NUCLEOTIDE SEQUENCE [LARGE SCALE GENOMIC DNA]</scope>
    <source>
        <strain evidence="7">cv. TN90</strain>
    </source>
</reference>
<dbReference type="Gene3D" id="3.40.50.2000">
    <property type="entry name" value="Glycogen Phosphorylase B"/>
    <property type="match status" value="2"/>
</dbReference>
<dbReference type="EC" id="2.4.1.-" evidence="5"/>
<evidence type="ECO:0000313" key="6">
    <source>
        <dbReference type="EMBL" id="BAB60721.1"/>
    </source>
</evidence>
<reference evidence="6" key="2">
    <citation type="journal article" date="2003" name="Plant Sci.">
        <title>Exogenously added naphthols induce three glucosyltransferases, and are accumulated as glucosides in tobacco cells.</title>
        <authorList>
            <person name="Taguchi G."/>
            <person name="Nakamura M."/>
            <person name="Hayashida N."/>
            <person name="Okazaki M."/>
        </authorList>
    </citation>
    <scope>NUCLEOTIDE SEQUENCE</scope>
</reference>
<dbReference type="PANTHER" id="PTHR48048">
    <property type="entry name" value="GLYCOSYLTRANSFERASE"/>
    <property type="match status" value="1"/>
</dbReference>
<dbReference type="InterPro" id="IPR002213">
    <property type="entry name" value="UDP_glucos_trans"/>
</dbReference>
<dbReference type="Pfam" id="PF00201">
    <property type="entry name" value="UDPGT"/>
    <property type="match status" value="1"/>
</dbReference>
<evidence type="ECO:0000256" key="2">
    <source>
        <dbReference type="ARBA" id="ARBA00022676"/>
    </source>
</evidence>
<organism evidence="6">
    <name type="scientific">Nicotiana tabacum</name>
    <name type="common">Common tobacco</name>
    <dbReference type="NCBI Taxonomy" id="4097"/>
    <lineage>
        <taxon>Eukaryota</taxon>
        <taxon>Viridiplantae</taxon>
        <taxon>Streptophyta</taxon>
        <taxon>Embryophyta</taxon>
        <taxon>Tracheophyta</taxon>
        <taxon>Spermatophyta</taxon>
        <taxon>Magnoliopsida</taxon>
        <taxon>eudicotyledons</taxon>
        <taxon>Gunneridae</taxon>
        <taxon>Pentapetalae</taxon>
        <taxon>asterids</taxon>
        <taxon>lamiids</taxon>
        <taxon>Solanales</taxon>
        <taxon>Solanaceae</taxon>
        <taxon>Nicotianoideae</taxon>
        <taxon>Nicotianeae</taxon>
        <taxon>Nicotiana</taxon>
    </lineage>
</organism>
<gene>
    <name evidence="6 9 10" type="primary">NTGT1b</name>
    <name evidence="9 10 11" type="synonym">LOC107798763</name>
    <name evidence="9 10" type="synonym">UGT71A7</name>
</gene>
<dbReference type="InterPro" id="IPR035595">
    <property type="entry name" value="UDP_glycos_trans_CS"/>
</dbReference>
<dbReference type="FunFam" id="3.40.50.2000:FF:000056">
    <property type="entry name" value="Glycosyltransferase"/>
    <property type="match status" value="1"/>
</dbReference>
<evidence type="ECO:0000313" key="10">
    <source>
        <dbReference type="RefSeq" id="NP_001391599.1"/>
    </source>
</evidence>
<evidence type="ECO:0000313" key="9">
    <source>
        <dbReference type="RefSeq" id="NP_001312584.1"/>
    </source>
</evidence>
<dbReference type="OMA" id="AKPKGMM"/>
<keyword evidence="2 4" id="KW-0328">Glycosyltransferase</keyword>